<feature type="region of interest" description="Disordered" evidence="1">
    <location>
        <begin position="1"/>
        <end position="52"/>
    </location>
</feature>
<accession>A0A1Q9C8U0</accession>
<dbReference type="EMBL" id="LSRX01001496">
    <property type="protein sequence ID" value="OLP79349.1"/>
    <property type="molecule type" value="Genomic_DNA"/>
</dbReference>
<feature type="compositionally biased region" description="Polar residues" evidence="1">
    <location>
        <begin position="150"/>
        <end position="173"/>
    </location>
</feature>
<comment type="caution">
    <text evidence="2">The sequence shown here is derived from an EMBL/GenBank/DDBJ whole genome shotgun (WGS) entry which is preliminary data.</text>
</comment>
<gene>
    <name evidence="2" type="ORF">AK812_SmicGene40368</name>
</gene>
<keyword evidence="3" id="KW-1185">Reference proteome</keyword>
<feature type="compositionally biased region" description="Acidic residues" evidence="1">
    <location>
        <begin position="266"/>
        <end position="284"/>
    </location>
</feature>
<dbReference type="Proteomes" id="UP000186817">
    <property type="component" value="Unassembled WGS sequence"/>
</dbReference>
<feature type="region of interest" description="Disordered" evidence="1">
    <location>
        <begin position="80"/>
        <end position="229"/>
    </location>
</feature>
<feature type="compositionally biased region" description="Basic and acidic residues" evidence="1">
    <location>
        <begin position="300"/>
        <end position="309"/>
    </location>
</feature>
<feature type="compositionally biased region" description="Basic and acidic residues" evidence="1">
    <location>
        <begin position="174"/>
        <end position="196"/>
    </location>
</feature>
<evidence type="ECO:0000313" key="3">
    <source>
        <dbReference type="Proteomes" id="UP000186817"/>
    </source>
</evidence>
<feature type="compositionally biased region" description="Polar residues" evidence="1">
    <location>
        <begin position="101"/>
        <end position="124"/>
    </location>
</feature>
<evidence type="ECO:0000256" key="1">
    <source>
        <dbReference type="SAM" id="MobiDB-lite"/>
    </source>
</evidence>
<organism evidence="2 3">
    <name type="scientific">Symbiodinium microadriaticum</name>
    <name type="common">Dinoflagellate</name>
    <name type="synonym">Zooxanthella microadriatica</name>
    <dbReference type="NCBI Taxonomy" id="2951"/>
    <lineage>
        <taxon>Eukaryota</taxon>
        <taxon>Sar</taxon>
        <taxon>Alveolata</taxon>
        <taxon>Dinophyceae</taxon>
        <taxon>Suessiales</taxon>
        <taxon>Symbiodiniaceae</taxon>
        <taxon>Symbiodinium</taxon>
    </lineage>
</organism>
<protein>
    <submittedName>
        <fullName evidence="2">Uncharacterized protein</fullName>
    </submittedName>
</protein>
<proteinExistence type="predicted"/>
<feature type="region of interest" description="Disordered" evidence="1">
    <location>
        <begin position="241"/>
        <end position="375"/>
    </location>
</feature>
<sequence length="756" mass="83071">MFSQPAQKLPSSSELLPSEKTVDDKPPAQNPHRGADAKDATAAPIKEERKSRSLVMDICGDCPSELFDFLQTTHSCDLPETPCRKLSFGEGDPTPPFVKTSPPTVSTKASGSQEGSPDSSQTAPTDGPPKAKLFEAPVPGKKFGFGNAFKPSNLQFRSKSTDSNLGDQTTPTKSDIDLMKSEIEKAKEVVKQEKKTGKAAGDAANSKESKPGPVGHQAKKAQAKALLRKSSSDVLGLAAAVKGLKLSPAQKSASKPKGRGKKKPVEEEEQEEDDIGSPEEDASEGPESFEKIDSDEEINKEDRVSEAKSGKQARKKKQPKATSSQSQSKGKGAAKAEPKRKSTGSGSSKGETEKKEPKETNKRAKTPVENAEKNKKRPCMESFLAKEWLKFRDEKMQELKGTKPYHQLLKDIAALWKTQPARKAAAEGLSSQELKRVLKDPQAIPCRWENDQSIVILEVAEDGSRRLKDTSPCTIRSLLLEFETNGMVETTLNGHEYVRPEGSSGDVDFFEIKADEQNPLVFKFSAIPHKTIEQGAVKFTSLASQFNNRELMDGKMLQMCWRVSYSQDDQEVSPKKPLYFLKQKLTLTKGQAVLLGCVILLAFSSNIEIFQEVYQSTELFCGTAWVTKCMIRAGLRTAALDVKMGLAMVTILNSKPRECLVTIGVVCSSWVTMSANVHKRVMLLVVLATAMDLAWLLEQPGSLQSLVVDAQLWIANIKAPHCFLKRATKTVKRYKDRYGKICFTGTKELKPTQQEA</sequence>
<feature type="compositionally biased region" description="Low complexity" evidence="1">
    <location>
        <begin position="9"/>
        <end position="19"/>
    </location>
</feature>
<name>A0A1Q9C8U0_SYMMI</name>
<feature type="compositionally biased region" description="Polar residues" evidence="1">
    <location>
        <begin position="320"/>
        <end position="329"/>
    </location>
</feature>
<reference evidence="2 3" key="1">
    <citation type="submission" date="2016-02" db="EMBL/GenBank/DDBJ databases">
        <title>Genome analysis of coral dinoflagellate symbionts highlights evolutionary adaptations to a symbiotic lifestyle.</title>
        <authorList>
            <person name="Aranda M."/>
            <person name="Li Y."/>
            <person name="Liew Y.J."/>
            <person name="Baumgarten S."/>
            <person name="Simakov O."/>
            <person name="Wilson M."/>
            <person name="Piel J."/>
            <person name="Ashoor H."/>
            <person name="Bougouffa S."/>
            <person name="Bajic V.B."/>
            <person name="Ryu T."/>
            <person name="Ravasi T."/>
            <person name="Bayer T."/>
            <person name="Micklem G."/>
            <person name="Kim H."/>
            <person name="Bhak J."/>
            <person name="Lajeunesse T.C."/>
            <person name="Voolstra C.R."/>
        </authorList>
    </citation>
    <scope>NUCLEOTIDE SEQUENCE [LARGE SCALE GENOMIC DNA]</scope>
    <source>
        <strain evidence="2 3">CCMP2467</strain>
    </source>
</reference>
<feature type="compositionally biased region" description="Basic and acidic residues" evidence="1">
    <location>
        <begin position="350"/>
        <end position="362"/>
    </location>
</feature>
<evidence type="ECO:0000313" key="2">
    <source>
        <dbReference type="EMBL" id="OLP79349.1"/>
    </source>
</evidence>
<dbReference type="AlphaFoldDB" id="A0A1Q9C8U0"/>
<feature type="compositionally biased region" description="Basic and acidic residues" evidence="1">
    <location>
        <begin position="33"/>
        <end position="51"/>
    </location>
</feature>
<dbReference type="OrthoDB" id="430730at2759"/>